<feature type="region of interest" description="Disordered" evidence="1">
    <location>
        <begin position="62"/>
        <end position="81"/>
    </location>
</feature>
<sequence>MRNGIYTVDSIENGLVRLLWQEDETVEEYIAEDKFSHEISEGMLIDVKMASQKVFISKPKHELTKSRRDEMKEKMDRLKKR</sequence>
<organism evidence="2 3">
    <name type="scientific">Jeotgalibacillus salarius</name>
    <dbReference type="NCBI Taxonomy" id="546023"/>
    <lineage>
        <taxon>Bacteria</taxon>
        <taxon>Bacillati</taxon>
        <taxon>Bacillota</taxon>
        <taxon>Bacilli</taxon>
        <taxon>Bacillales</taxon>
        <taxon>Caryophanaceae</taxon>
        <taxon>Jeotgalibacillus</taxon>
    </lineage>
</organism>
<keyword evidence="3" id="KW-1185">Reference proteome</keyword>
<evidence type="ECO:0000313" key="3">
    <source>
        <dbReference type="Proteomes" id="UP000297776"/>
    </source>
</evidence>
<proteinExistence type="predicted"/>
<dbReference type="RefSeq" id="WP_134378931.1">
    <property type="nucleotide sequence ID" value="NZ_SORX01000001.1"/>
</dbReference>
<dbReference type="Proteomes" id="UP000297776">
    <property type="component" value="Unassembled WGS sequence"/>
</dbReference>
<accession>A0A4Y8LRF7</accession>
<comment type="caution">
    <text evidence="2">The sequence shown here is derived from an EMBL/GenBank/DDBJ whole genome shotgun (WGS) entry which is preliminary data.</text>
</comment>
<protein>
    <submittedName>
        <fullName evidence="2">DUF3006 domain-containing protein</fullName>
    </submittedName>
</protein>
<dbReference type="Pfam" id="PF11213">
    <property type="entry name" value="DUF3006"/>
    <property type="match status" value="1"/>
</dbReference>
<gene>
    <name evidence="2" type="ORF">E2626_01545</name>
</gene>
<dbReference type="AlphaFoldDB" id="A0A4Y8LRF7"/>
<dbReference type="OrthoDB" id="2452890at2"/>
<evidence type="ECO:0000313" key="2">
    <source>
        <dbReference type="EMBL" id="TFE04039.1"/>
    </source>
</evidence>
<reference evidence="2 3" key="1">
    <citation type="submission" date="2019-03" db="EMBL/GenBank/DDBJ databases">
        <authorList>
            <person name="Yang Y."/>
        </authorList>
    </citation>
    <scope>NUCLEOTIDE SEQUENCE [LARGE SCALE GENOMIC DNA]</scope>
    <source>
        <strain evidence="2 3">ASL-1</strain>
    </source>
</reference>
<evidence type="ECO:0000256" key="1">
    <source>
        <dbReference type="SAM" id="MobiDB-lite"/>
    </source>
</evidence>
<dbReference type="InterPro" id="IPR021377">
    <property type="entry name" value="DUF3006"/>
</dbReference>
<name>A0A4Y8LRF7_9BACL</name>
<dbReference type="EMBL" id="SORX01000001">
    <property type="protein sequence ID" value="TFE04039.1"/>
    <property type="molecule type" value="Genomic_DNA"/>
</dbReference>